<sequence length="74" mass="8535">MREDMEMVAKPEVVKVVTISLESTLSPLPYIKSINVVTTGTKKNKSNLIRNPKYLKISYETYRIQIDDVKSYII</sequence>
<dbReference type="EMBL" id="CM017615">
    <property type="protein sequence ID" value="TYI23052.1"/>
    <property type="molecule type" value="Genomic_DNA"/>
</dbReference>
<reference evidence="1 2" key="1">
    <citation type="submission" date="2019-07" db="EMBL/GenBank/DDBJ databases">
        <title>WGS assembly of Gossypium tomentosum.</title>
        <authorList>
            <person name="Chen Z.J."/>
            <person name="Sreedasyam A."/>
            <person name="Ando A."/>
            <person name="Song Q."/>
            <person name="De L."/>
            <person name="Hulse-Kemp A."/>
            <person name="Ding M."/>
            <person name="Ye W."/>
            <person name="Kirkbride R."/>
            <person name="Jenkins J."/>
            <person name="Plott C."/>
            <person name="Lovell J."/>
            <person name="Lin Y.-M."/>
            <person name="Vaughn R."/>
            <person name="Liu B."/>
            <person name="Li W."/>
            <person name="Simpson S."/>
            <person name="Scheffler B."/>
            <person name="Saski C."/>
            <person name="Grover C."/>
            <person name="Hu G."/>
            <person name="Conover J."/>
            <person name="Carlson J."/>
            <person name="Shu S."/>
            <person name="Boston L."/>
            <person name="Williams M."/>
            <person name="Peterson D."/>
            <person name="Mcgee K."/>
            <person name="Jones D."/>
            <person name="Wendel J."/>
            <person name="Stelly D."/>
            <person name="Grimwood J."/>
            <person name="Schmutz J."/>
        </authorList>
    </citation>
    <scope>NUCLEOTIDE SEQUENCE [LARGE SCALE GENOMIC DNA]</scope>
    <source>
        <strain evidence="1">7179.01</strain>
    </source>
</reference>
<organism evidence="1 2">
    <name type="scientific">Gossypium tomentosum</name>
    <name type="common">Hawaiian cotton</name>
    <name type="synonym">Gossypium sandvicense</name>
    <dbReference type="NCBI Taxonomy" id="34277"/>
    <lineage>
        <taxon>Eukaryota</taxon>
        <taxon>Viridiplantae</taxon>
        <taxon>Streptophyta</taxon>
        <taxon>Embryophyta</taxon>
        <taxon>Tracheophyta</taxon>
        <taxon>Spermatophyta</taxon>
        <taxon>Magnoliopsida</taxon>
        <taxon>eudicotyledons</taxon>
        <taxon>Gunneridae</taxon>
        <taxon>Pentapetalae</taxon>
        <taxon>rosids</taxon>
        <taxon>malvids</taxon>
        <taxon>Malvales</taxon>
        <taxon>Malvaceae</taxon>
        <taxon>Malvoideae</taxon>
        <taxon>Gossypium</taxon>
    </lineage>
</organism>
<evidence type="ECO:0000313" key="2">
    <source>
        <dbReference type="Proteomes" id="UP000322667"/>
    </source>
</evidence>
<dbReference type="AlphaFoldDB" id="A0A5D2Q4K4"/>
<proteinExistence type="predicted"/>
<evidence type="ECO:0000313" key="1">
    <source>
        <dbReference type="EMBL" id="TYI23052.1"/>
    </source>
</evidence>
<keyword evidence="2" id="KW-1185">Reference proteome</keyword>
<gene>
    <name evidence="1" type="ORF">ES332_A06G138600v1</name>
</gene>
<protein>
    <submittedName>
        <fullName evidence="1">Uncharacterized protein</fullName>
    </submittedName>
</protein>
<dbReference type="Proteomes" id="UP000322667">
    <property type="component" value="Chromosome A06"/>
</dbReference>
<name>A0A5D2Q4K4_GOSTO</name>
<accession>A0A5D2Q4K4</accession>